<dbReference type="InterPro" id="IPR046346">
    <property type="entry name" value="Aminoacid_DH-like_N_sf"/>
</dbReference>
<evidence type="ECO:0000259" key="7">
    <source>
        <dbReference type="SMART" id="SM01274"/>
    </source>
</evidence>
<dbReference type="EMBL" id="BSUJ01000001">
    <property type="protein sequence ID" value="GMA20933.1"/>
    <property type="molecule type" value="Genomic_DNA"/>
</dbReference>
<reference evidence="9" key="1">
    <citation type="journal article" date="2019" name="Int. J. Syst. Evol. Microbiol.">
        <title>The Global Catalogue of Microorganisms (GCM) 10K type strain sequencing project: providing services to taxonomists for standard genome sequencing and annotation.</title>
        <authorList>
            <consortium name="The Broad Institute Genomics Platform"/>
            <consortium name="The Broad Institute Genome Sequencing Center for Infectious Disease"/>
            <person name="Wu L."/>
            <person name="Ma J."/>
        </authorList>
    </citation>
    <scope>NUCLEOTIDE SEQUENCE [LARGE SCALE GENOMIC DNA]</scope>
    <source>
        <strain evidence="9">NBRC 105830</strain>
    </source>
</reference>
<protein>
    <submittedName>
        <fullName evidence="8">NAD-dependent malic enzyme</fullName>
    </submittedName>
</protein>
<dbReference type="SMART" id="SM00919">
    <property type="entry name" value="Malic_M"/>
    <property type="match status" value="1"/>
</dbReference>
<dbReference type="InterPro" id="IPR012302">
    <property type="entry name" value="Malic_NAD-bd"/>
</dbReference>
<comment type="caution">
    <text evidence="8">The sequence shown here is derived from an EMBL/GenBank/DDBJ whole genome shotgun (WGS) entry which is preliminary data.</text>
</comment>
<dbReference type="SUPFAM" id="SSF51735">
    <property type="entry name" value="NAD(P)-binding Rossmann-fold domains"/>
    <property type="match status" value="1"/>
</dbReference>
<dbReference type="Gene3D" id="3.40.50.10380">
    <property type="entry name" value="Malic enzyme, N-terminal domain"/>
    <property type="match status" value="1"/>
</dbReference>
<evidence type="ECO:0000256" key="1">
    <source>
        <dbReference type="ARBA" id="ARBA00001936"/>
    </source>
</evidence>
<dbReference type="Gene3D" id="3.40.50.720">
    <property type="entry name" value="NAD(P)-binding Rossmann-like Domain"/>
    <property type="match status" value="1"/>
</dbReference>
<keyword evidence="3 5" id="KW-0479">Metal-binding</keyword>
<dbReference type="InterPro" id="IPR036291">
    <property type="entry name" value="NAD(P)-bd_dom_sf"/>
</dbReference>
<dbReference type="NCBIfam" id="NF010052">
    <property type="entry name" value="PRK13529.1"/>
    <property type="match status" value="1"/>
</dbReference>
<dbReference type="Proteomes" id="UP001157109">
    <property type="component" value="Unassembled WGS sequence"/>
</dbReference>
<sequence>MHHDYELDTTRRDATMQIRTRGRAVLANPMTNRGTAFTTAERQELEISGLLPTGVNSMSTQARRTYEQYQSARTPFAKHNYLANLRDRNEILFYRVFADHLEEMMPIIYTPTIGEVIERFSVEYNRPRGVFLSIDRPEQIEQSLREYGLDADDVDLLVATDSEGILGIGDQGIGGIQIAIGKISVYTAAAGIHPRRAIPIVLDTGTDNLGLLNSSFYLGARHPRVRGERYDAFIKAFVEACAAVFPHAMIHWEDFGATNAHRILEAYRDDYCTFNDDIQGTAAVVLAALLAGINASGQQLPEHRVVSFGAGSAGIGIAQLLMDHMVAAGIPREQAQAKFYPIGLQGLYVDDMDDLLDFQRPFARPRSEVAQWGFRPGENISLLDVVREVKPTILIGTSTAGGAFTEEVVKEMHKHCERPIIFPLSNPTARAEANPADLIEWTDGHALIATGSPFDDVDHNEIRHHIAQANNALIFPGIGLGVAACQASRVTDSMISAAAQALAARANTYLPGSSLLPSINELRPVSAQVAIAVAQAAEREGVARRPLTEPLTDIFQRMWMPEYPPIEVI</sequence>
<comment type="similarity">
    <text evidence="2 5">Belongs to the malic enzymes family.</text>
</comment>
<dbReference type="PANTHER" id="PTHR23406:SF34">
    <property type="entry name" value="NAD-DEPENDENT MALIC ENZYME, MITOCHONDRIAL"/>
    <property type="match status" value="1"/>
</dbReference>
<dbReference type="PRINTS" id="PR00072">
    <property type="entry name" value="MALOXRDTASE"/>
</dbReference>
<feature type="domain" description="Malic enzyme N-terminal" evidence="7">
    <location>
        <begin position="86"/>
        <end position="268"/>
    </location>
</feature>
<accession>A0ABQ6HTC2</accession>
<dbReference type="PROSITE" id="PS00331">
    <property type="entry name" value="MALIC_ENZYMES"/>
    <property type="match status" value="1"/>
</dbReference>
<keyword evidence="9" id="KW-1185">Reference proteome</keyword>
<dbReference type="SUPFAM" id="SSF53223">
    <property type="entry name" value="Aminoacid dehydrogenase-like, N-terminal domain"/>
    <property type="match status" value="1"/>
</dbReference>
<dbReference type="InterPro" id="IPR015884">
    <property type="entry name" value="Malic_enzyme_CS"/>
</dbReference>
<evidence type="ECO:0000313" key="9">
    <source>
        <dbReference type="Proteomes" id="UP001157109"/>
    </source>
</evidence>
<dbReference type="SMART" id="SM01274">
    <property type="entry name" value="malic"/>
    <property type="match status" value="1"/>
</dbReference>
<dbReference type="InterPro" id="IPR037062">
    <property type="entry name" value="Malic_N_dom_sf"/>
</dbReference>
<evidence type="ECO:0000256" key="4">
    <source>
        <dbReference type="ARBA" id="ARBA00023027"/>
    </source>
</evidence>
<comment type="cofactor">
    <cofactor evidence="1">
        <name>Mn(2+)</name>
        <dbReference type="ChEBI" id="CHEBI:29035"/>
    </cofactor>
</comment>
<dbReference type="Pfam" id="PF03949">
    <property type="entry name" value="Malic_M"/>
    <property type="match status" value="1"/>
</dbReference>
<keyword evidence="4" id="KW-0520">NAD</keyword>
<dbReference type="PIRSF" id="PIRSF000106">
    <property type="entry name" value="ME"/>
    <property type="match status" value="1"/>
</dbReference>
<evidence type="ECO:0000256" key="3">
    <source>
        <dbReference type="ARBA" id="ARBA00022723"/>
    </source>
</evidence>
<dbReference type="Pfam" id="PF00390">
    <property type="entry name" value="malic"/>
    <property type="match status" value="1"/>
</dbReference>
<dbReference type="RefSeq" id="WP_241441274.1">
    <property type="nucleotide sequence ID" value="NZ_BSUJ01000001.1"/>
</dbReference>
<evidence type="ECO:0000259" key="6">
    <source>
        <dbReference type="SMART" id="SM00919"/>
    </source>
</evidence>
<dbReference type="InterPro" id="IPR001891">
    <property type="entry name" value="Malic_OxRdtase"/>
</dbReference>
<feature type="domain" description="Malic enzyme NAD-binding" evidence="6">
    <location>
        <begin position="278"/>
        <end position="538"/>
    </location>
</feature>
<evidence type="ECO:0000256" key="2">
    <source>
        <dbReference type="ARBA" id="ARBA00008785"/>
    </source>
</evidence>
<gene>
    <name evidence="8" type="ORF">GCM10025862_29540</name>
</gene>
<evidence type="ECO:0000313" key="8">
    <source>
        <dbReference type="EMBL" id="GMA20933.1"/>
    </source>
</evidence>
<organism evidence="8 9">
    <name type="scientific">Arsenicicoccus piscis</name>
    <dbReference type="NCBI Taxonomy" id="673954"/>
    <lineage>
        <taxon>Bacteria</taxon>
        <taxon>Bacillati</taxon>
        <taxon>Actinomycetota</taxon>
        <taxon>Actinomycetes</taxon>
        <taxon>Micrococcales</taxon>
        <taxon>Intrasporangiaceae</taxon>
        <taxon>Arsenicicoccus</taxon>
    </lineage>
</organism>
<proteinExistence type="inferred from homology"/>
<evidence type="ECO:0000256" key="5">
    <source>
        <dbReference type="RuleBase" id="RU003427"/>
    </source>
</evidence>
<name>A0ABQ6HTC2_9MICO</name>
<dbReference type="InterPro" id="IPR012301">
    <property type="entry name" value="Malic_N_dom"/>
</dbReference>
<dbReference type="PANTHER" id="PTHR23406">
    <property type="entry name" value="MALIC ENZYME-RELATED"/>
    <property type="match status" value="1"/>
</dbReference>